<evidence type="ECO:0000256" key="1">
    <source>
        <dbReference type="ARBA" id="ARBA00004170"/>
    </source>
</evidence>
<protein>
    <recommendedName>
        <fullName evidence="6">DUF1720 domain-containing protein</fullName>
    </recommendedName>
</protein>
<evidence type="ECO:0000313" key="7">
    <source>
        <dbReference type="EMBL" id="TNN33368.1"/>
    </source>
</evidence>
<evidence type="ECO:0000259" key="6">
    <source>
        <dbReference type="Pfam" id="PF08226"/>
    </source>
</evidence>
<dbReference type="GO" id="GO:0016020">
    <property type="term" value="C:membrane"/>
    <property type="evidence" value="ECO:0007669"/>
    <property type="project" value="UniProtKB-SubCell"/>
</dbReference>
<sequence>MSTSGRLHMNRQTQQHHHNTHLCTIPALEEDPAAGAMAPRPALEKDPGAAVPSLPKLELGSRTWRAVPGLQPVATGYSPWLQATARGYRLQPVATGYSPGLQATARGYRLQPVATGYSPWLQATARGYRLQPVATGYSPWLQANACAARGEVDSANNRATAS</sequence>
<keyword evidence="4" id="KW-0677">Repeat</keyword>
<dbReference type="EMBL" id="SRLO01002263">
    <property type="protein sequence ID" value="TNN33368.1"/>
    <property type="molecule type" value="Genomic_DNA"/>
</dbReference>
<name>A0A4Z2EX42_9TELE</name>
<dbReference type="InterPro" id="IPR013182">
    <property type="entry name" value="DUF1720"/>
</dbReference>
<proteinExistence type="predicted"/>
<evidence type="ECO:0000256" key="4">
    <source>
        <dbReference type="ARBA" id="ARBA00022737"/>
    </source>
</evidence>
<keyword evidence="3" id="KW-0963">Cytoplasm</keyword>
<comment type="caution">
    <text evidence="7">The sequence shown here is derived from an EMBL/GenBank/DDBJ whole genome shotgun (WGS) entry which is preliminary data.</text>
</comment>
<dbReference type="Proteomes" id="UP000314294">
    <property type="component" value="Unassembled WGS sequence"/>
</dbReference>
<gene>
    <name evidence="7" type="ORF">EYF80_056464</name>
</gene>
<evidence type="ECO:0000313" key="8">
    <source>
        <dbReference type="Proteomes" id="UP000314294"/>
    </source>
</evidence>
<accession>A0A4Z2EX42</accession>
<dbReference type="GO" id="GO:0006897">
    <property type="term" value="P:endocytosis"/>
    <property type="evidence" value="ECO:0007669"/>
    <property type="project" value="UniProtKB-KW"/>
</dbReference>
<reference evidence="7 8" key="1">
    <citation type="submission" date="2019-03" db="EMBL/GenBank/DDBJ databases">
        <title>First draft genome of Liparis tanakae, snailfish: a comprehensive survey of snailfish specific genes.</title>
        <authorList>
            <person name="Kim W."/>
            <person name="Song I."/>
            <person name="Jeong J.-H."/>
            <person name="Kim D."/>
            <person name="Kim S."/>
            <person name="Ryu S."/>
            <person name="Song J.Y."/>
            <person name="Lee S.K."/>
        </authorList>
    </citation>
    <scope>NUCLEOTIDE SEQUENCE [LARGE SCALE GENOMIC DNA]</scope>
    <source>
        <tissue evidence="7">Muscle</tissue>
    </source>
</reference>
<dbReference type="Pfam" id="PF08226">
    <property type="entry name" value="DUF1720"/>
    <property type="match status" value="1"/>
</dbReference>
<comment type="subcellular location">
    <subcellularLocation>
        <location evidence="2">Cytoplasm</location>
    </subcellularLocation>
    <subcellularLocation>
        <location evidence="1">Membrane</location>
        <topology evidence="1">Peripheral membrane protein</topology>
    </subcellularLocation>
</comment>
<evidence type="ECO:0000256" key="3">
    <source>
        <dbReference type="ARBA" id="ARBA00022490"/>
    </source>
</evidence>
<evidence type="ECO:0000256" key="2">
    <source>
        <dbReference type="ARBA" id="ARBA00004496"/>
    </source>
</evidence>
<dbReference type="GO" id="GO:0005737">
    <property type="term" value="C:cytoplasm"/>
    <property type="evidence" value="ECO:0007669"/>
    <property type="project" value="UniProtKB-SubCell"/>
</dbReference>
<dbReference type="AlphaFoldDB" id="A0A4Z2EX42"/>
<organism evidence="7 8">
    <name type="scientific">Liparis tanakae</name>
    <name type="common">Tanaka's snailfish</name>
    <dbReference type="NCBI Taxonomy" id="230148"/>
    <lineage>
        <taxon>Eukaryota</taxon>
        <taxon>Metazoa</taxon>
        <taxon>Chordata</taxon>
        <taxon>Craniata</taxon>
        <taxon>Vertebrata</taxon>
        <taxon>Euteleostomi</taxon>
        <taxon>Actinopterygii</taxon>
        <taxon>Neopterygii</taxon>
        <taxon>Teleostei</taxon>
        <taxon>Neoteleostei</taxon>
        <taxon>Acanthomorphata</taxon>
        <taxon>Eupercaria</taxon>
        <taxon>Perciformes</taxon>
        <taxon>Cottioidei</taxon>
        <taxon>Cottales</taxon>
        <taxon>Liparidae</taxon>
        <taxon>Liparis</taxon>
    </lineage>
</organism>
<feature type="domain" description="DUF1720" evidence="6">
    <location>
        <begin position="70"/>
        <end position="137"/>
    </location>
</feature>
<keyword evidence="5" id="KW-0472">Membrane</keyword>
<evidence type="ECO:0000256" key="5">
    <source>
        <dbReference type="ARBA" id="ARBA00023136"/>
    </source>
</evidence>
<keyword evidence="8" id="KW-1185">Reference proteome</keyword>